<dbReference type="InterPro" id="IPR003142">
    <property type="entry name" value="BPL_C"/>
</dbReference>
<proteinExistence type="inferred from homology"/>
<dbReference type="AlphaFoldDB" id="A0A387BH33"/>
<keyword evidence="3 5" id="KW-0067">ATP-binding</keyword>
<dbReference type="InterPro" id="IPR013196">
    <property type="entry name" value="HTH_11"/>
</dbReference>
<dbReference type="PANTHER" id="PTHR12835:SF5">
    <property type="entry name" value="BIOTIN--PROTEIN LIGASE"/>
    <property type="match status" value="1"/>
</dbReference>
<comment type="function">
    <text evidence="5">Acts both as a biotin--[acetyl-CoA-carboxylase] ligase and a repressor.</text>
</comment>
<dbReference type="InterPro" id="IPR004408">
    <property type="entry name" value="Biotin_CoA_COase_ligase"/>
</dbReference>
<feature type="DNA-binding region" description="H-T-H motif" evidence="5">
    <location>
        <begin position="22"/>
        <end position="41"/>
    </location>
</feature>
<dbReference type="GO" id="GO:0005737">
    <property type="term" value="C:cytoplasm"/>
    <property type="evidence" value="ECO:0007669"/>
    <property type="project" value="TreeGrafter"/>
</dbReference>
<dbReference type="Gene3D" id="2.30.30.100">
    <property type="match status" value="1"/>
</dbReference>
<dbReference type="Pfam" id="PF08279">
    <property type="entry name" value="HTH_11"/>
    <property type="match status" value="1"/>
</dbReference>
<dbReference type="OrthoDB" id="9807064at2"/>
<dbReference type="InterPro" id="IPR030855">
    <property type="entry name" value="Bifunct_BirA"/>
</dbReference>
<dbReference type="EMBL" id="CP032627">
    <property type="protein sequence ID" value="AYG00436.1"/>
    <property type="molecule type" value="Genomic_DNA"/>
</dbReference>
<dbReference type="PROSITE" id="PS51733">
    <property type="entry name" value="BPL_LPL_CATALYTIC"/>
    <property type="match status" value="1"/>
</dbReference>
<dbReference type="GO" id="GO:0005524">
    <property type="term" value="F:ATP binding"/>
    <property type="evidence" value="ECO:0007669"/>
    <property type="project" value="UniProtKB-UniRule"/>
</dbReference>
<comment type="caution">
    <text evidence="5">Lacks conserved residue(s) required for the propagation of feature annotation.</text>
</comment>
<dbReference type="SUPFAM" id="SSF46785">
    <property type="entry name" value="Winged helix' DNA-binding domain"/>
    <property type="match status" value="1"/>
</dbReference>
<evidence type="ECO:0000313" key="8">
    <source>
        <dbReference type="Proteomes" id="UP000269374"/>
    </source>
</evidence>
<keyword evidence="5" id="KW-0805">Transcription regulation</keyword>
<dbReference type="KEGG" id="lact:D7I46_04640"/>
<dbReference type="SUPFAM" id="SSF50037">
    <property type="entry name" value="C-terminal domain of transcriptional repressors"/>
    <property type="match status" value="1"/>
</dbReference>
<feature type="binding site" evidence="5">
    <location>
        <position position="189"/>
    </location>
    <ligand>
        <name>biotin</name>
        <dbReference type="ChEBI" id="CHEBI:57586"/>
    </ligand>
</feature>
<keyword evidence="2 5" id="KW-0547">Nucleotide-binding</keyword>
<dbReference type="SUPFAM" id="SSF55681">
    <property type="entry name" value="Class II aaRS and biotin synthetases"/>
    <property type="match status" value="1"/>
</dbReference>
<dbReference type="InterPro" id="IPR004143">
    <property type="entry name" value="BPL_LPL_catalytic"/>
</dbReference>
<dbReference type="Pfam" id="PF03099">
    <property type="entry name" value="BPL_LplA_LipB"/>
    <property type="match status" value="1"/>
</dbReference>
<dbReference type="InterPro" id="IPR036390">
    <property type="entry name" value="WH_DNA-bd_sf"/>
</dbReference>
<dbReference type="RefSeq" id="WP_120771824.1">
    <property type="nucleotide sequence ID" value="NZ_CP032627.1"/>
</dbReference>
<feature type="binding site" evidence="5">
    <location>
        <position position="116"/>
    </location>
    <ligand>
        <name>biotin</name>
        <dbReference type="ChEBI" id="CHEBI:57586"/>
    </ligand>
</feature>
<keyword evidence="5" id="KW-0804">Transcription</keyword>
<evidence type="ECO:0000259" key="6">
    <source>
        <dbReference type="PROSITE" id="PS51733"/>
    </source>
</evidence>
<comment type="similarity">
    <text evidence="5">Belongs to the biotin--protein ligase family.</text>
</comment>
<gene>
    <name evidence="5" type="primary">birA</name>
    <name evidence="7" type="ORF">D7I46_04640</name>
</gene>
<dbReference type="GO" id="GO:0004077">
    <property type="term" value="F:biotin--[biotin carboxyl-carrier protein] ligase activity"/>
    <property type="evidence" value="ECO:0007669"/>
    <property type="project" value="UniProtKB-UniRule"/>
</dbReference>
<dbReference type="CDD" id="cd16442">
    <property type="entry name" value="BPL"/>
    <property type="match status" value="1"/>
</dbReference>
<dbReference type="InterPro" id="IPR045864">
    <property type="entry name" value="aa-tRNA-synth_II/BPL/LPL"/>
</dbReference>
<accession>A0A387BH33</accession>
<dbReference type="Gene3D" id="1.10.10.10">
    <property type="entry name" value="Winged helix-like DNA-binding domain superfamily/Winged helix DNA-binding domain"/>
    <property type="match status" value="1"/>
</dbReference>
<evidence type="ECO:0000256" key="2">
    <source>
        <dbReference type="ARBA" id="ARBA00022741"/>
    </source>
</evidence>
<evidence type="ECO:0000256" key="1">
    <source>
        <dbReference type="ARBA" id="ARBA00022598"/>
    </source>
</evidence>
<dbReference type="InterPro" id="IPR036388">
    <property type="entry name" value="WH-like_DNA-bd_sf"/>
</dbReference>
<dbReference type="GO" id="GO:0016740">
    <property type="term" value="F:transferase activity"/>
    <property type="evidence" value="ECO:0007669"/>
    <property type="project" value="UniProtKB-ARBA"/>
</dbReference>
<dbReference type="GO" id="GO:0003677">
    <property type="term" value="F:DNA binding"/>
    <property type="evidence" value="ECO:0007669"/>
    <property type="project" value="UniProtKB-UniRule"/>
</dbReference>
<keyword evidence="4 5" id="KW-0092">Biotin</keyword>
<organism evidence="7 8">
    <name type="scientific">Lactococcus allomyrinae</name>
    <dbReference type="NCBI Taxonomy" id="2419773"/>
    <lineage>
        <taxon>Bacteria</taxon>
        <taxon>Bacillati</taxon>
        <taxon>Bacillota</taxon>
        <taxon>Bacilli</taxon>
        <taxon>Lactobacillales</taxon>
        <taxon>Streptococcaceae</taxon>
        <taxon>Lactococcus</taxon>
    </lineage>
</organism>
<dbReference type="HAMAP" id="MF_00978">
    <property type="entry name" value="Bifunct_BirA"/>
    <property type="match status" value="1"/>
</dbReference>
<evidence type="ECO:0000313" key="7">
    <source>
        <dbReference type="EMBL" id="AYG00436.1"/>
    </source>
</evidence>
<dbReference type="Gene3D" id="3.30.930.10">
    <property type="entry name" value="Bira Bifunctional Protein, Domain 2"/>
    <property type="match status" value="1"/>
</dbReference>
<reference evidence="7 8" key="1">
    <citation type="submission" date="2018-09" db="EMBL/GenBank/DDBJ databases">
        <title>Genome sequencing of strain 1JSPR-7.</title>
        <authorList>
            <person name="Heo J."/>
            <person name="Kim S.-J."/>
            <person name="Kwon S.-W."/>
        </authorList>
    </citation>
    <scope>NUCLEOTIDE SEQUENCE [LARGE SCALE GENOMIC DNA]</scope>
    <source>
        <strain evidence="7 8">1JSPR-7</strain>
    </source>
</reference>
<comment type="catalytic activity">
    <reaction evidence="5">
        <text>biotin + L-lysyl-[protein] + ATP = N(6)-biotinyl-L-lysyl-[protein] + AMP + diphosphate + H(+)</text>
        <dbReference type="Rhea" id="RHEA:11756"/>
        <dbReference type="Rhea" id="RHEA-COMP:9752"/>
        <dbReference type="Rhea" id="RHEA-COMP:10505"/>
        <dbReference type="ChEBI" id="CHEBI:15378"/>
        <dbReference type="ChEBI" id="CHEBI:29969"/>
        <dbReference type="ChEBI" id="CHEBI:30616"/>
        <dbReference type="ChEBI" id="CHEBI:33019"/>
        <dbReference type="ChEBI" id="CHEBI:57586"/>
        <dbReference type="ChEBI" id="CHEBI:83144"/>
        <dbReference type="ChEBI" id="CHEBI:456215"/>
        <dbReference type="EC" id="6.3.4.15"/>
    </reaction>
</comment>
<dbReference type="NCBIfam" id="TIGR00121">
    <property type="entry name" value="birA_ligase"/>
    <property type="match status" value="1"/>
</dbReference>
<protein>
    <recommendedName>
        <fullName evidence="5">Bifunctional ligase/repressor BirA</fullName>
    </recommendedName>
    <alternativeName>
        <fullName evidence="5">Biotin--[acetyl-CoA-carboxylase] ligase</fullName>
        <ecNumber evidence="5">6.3.4.15</ecNumber>
    </alternativeName>
    <alternativeName>
        <fullName evidence="5">Biotin--protein ligase</fullName>
    </alternativeName>
    <alternativeName>
        <fullName evidence="5">Biotin-[acetyl-CoA carboxylase] synthetase</fullName>
    </alternativeName>
</protein>
<dbReference type="GO" id="GO:0009249">
    <property type="term" value="P:protein lipoylation"/>
    <property type="evidence" value="ECO:0007669"/>
    <property type="project" value="UniProtKB-ARBA"/>
</dbReference>
<dbReference type="Pfam" id="PF02237">
    <property type="entry name" value="BPL_C"/>
    <property type="match status" value="1"/>
</dbReference>
<keyword evidence="1 5" id="KW-0436">Ligase</keyword>
<dbReference type="InterPro" id="IPR008988">
    <property type="entry name" value="Transcriptional_repressor_C"/>
</dbReference>
<evidence type="ECO:0000256" key="3">
    <source>
        <dbReference type="ARBA" id="ARBA00022840"/>
    </source>
</evidence>
<sequence length="324" mass="36618">MNSTKQYVLQQLIRKQDNWVSGDYLASQLEVSRESIWKAINTLKRNGNQIISRKNLGYKYLGNSFLDADTINFYSNQQFEDNIHVFNETTSTQDIAKEFLSTHHVTEPVIFIANHQTKGYGRRGRSFYSPPETGLYFSVILPNPTSELFQVGLLTTSMSVIIAKVLESFYPDKEFQLKWVNDIYLDNHKVAGIITEAVLDLESNSAANFIMGVGINLTTQKFPTDLSTVARGIEPNAEINRNQLAATLIQQVIKNASDYTNPKLLSEYRRRSLILERQVTLQLGSNSIQGLAQQIGEDGGLVIKDNQGKLRTFKSGEVIKVDWN</sequence>
<dbReference type="GO" id="GO:0006355">
    <property type="term" value="P:regulation of DNA-templated transcription"/>
    <property type="evidence" value="ECO:0007669"/>
    <property type="project" value="UniProtKB-UniRule"/>
</dbReference>
<feature type="domain" description="BPL/LPL catalytic" evidence="6">
    <location>
        <begin position="78"/>
        <end position="264"/>
    </location>
</feature>
<keyword evidence="8" id="KW-1185">Reference proteome</keyword>
<dbReference type="PANTHER" id="PTHR12835">
    <property type="entry name" value="BIOTIN PROTEIN LIGASE"/>
    <property type="match status" value="1"/>
</dbReference>
<name>A0A387BH33_9LACT</name>
<dbReference type="Proteomes" id="UP000269374">
    <property type="component" value="Chromosome"/>
</dbReference>
<evidence type="ECO:0000256" key="5">
    <source>
        <dbReference type="HAMAP-Rule" id="MF_00978"/>
    </source>
</evidence>
<evidence type="ECO:0000256" key="4">
    <source>
        <dbReference type="ARBA" id="ARBA00023267"/>
    </source>
</evidence>
<keyword evidence="5" id="KW-0678">Repressor</keyword>
<dbReference type="EC" id="6.3.4.15" evidence="5"/>
<keyword evidence="5" id="KW-0238">DNA-binding</keyword>